<keyword evidence="2" id="KW-1185">Reference proteome</keyword>
<accession>A0A0M3HVH9</accession>
<dbReference type="Proteomes" id="UP000036681">
    <property type="component" value="Unplaced"/>
</dbReference>
<evidence type="ECO:0000256" key="1">
    <source>
        <dbReference type="SAM" id="MobiDB-lite"/>
    </source>
</evidence>
<reference evidence="3" key="1">
    <citation type="submission" date="2017-02" db="UniProtKB">
        <authorList>
            <consortium name="WormBaseParasite"/>
        </authorList>
    </citation>
    <scope>IDENTIFICATION</scope>
</reference>
<feature type="compositionally biased region" description="Polar residues" evidence="1">
    <location>
        <begin position="8"/>
        <end position="17"/>
    </location>
</feature>
<feature type="region of interest" description="Disordered" evidence="1">
    <location>
        <begin position="1"/>
        <end position="34"/>
    </location>
</feature>
<evidence type="ECO:0000313" key="2">
    <source>
        <dbReference type="Proteomes" id="UP000036681"/>
    </source>
</evidence>
<proteinExistence type="predicted"/>
<evidence type="ECO:0000313" key="3">
    <source>
        <dbReference type="WBParaSite" id="ALUE_0000696201-mRNA-1"/>
    </source>
</evidence>
<sequence length="34" mass="3930">MRQCVAGHQSQAISRRQPQQRRNHDTSATQHTSQ</sequence>
<name>A0A0M3HVH9_ASCLU</name>
<dbReference type="AlphaFoldDB" id="A0A0M3HVH9"/>
<organism evidence="2 3">
    <name type="scientific">Ascaris lumbricoides</name>
    <name type="common">Giant roundworm</name>
    <dbReference type="NCBI Taxonomy" id="6252"/>
    <lineage>
        <taxon>Eukaryota</taxon>
        <taxon>Metazoa</taxon>
        <taxon>Ecdysozoa</taxon>
        <taxon>Nematoda</taxon>
        <taxon>Chromadorea</taxon>
        <taxon>Rhabditida</taxon>
        <taxon>Spirurina</taxon>
        <taxon>Ascaridomorpha</taxon>
        <taxon>Ascaridoidea</taxon>
        <taxon>Ascarididae</taxon>
        <taxon>Ascaris</taxon>
    </lineage>
</organism>
<protein>
    <submittedName>
        <fullName evidence="3">Uncharacterized protein</fullName>
    </submittedName>
</protein>
<dbReference type="WBParaSite" id="ALUE_0000696201-mRNA-1">
    <property type="protein sequence ID" value="ALUE_0000696201-mRNA-1"/>
    <property type="gene ID" value="ALUE_0000696201"/>
</dbReference>